<proteinExistence type="predicted"/>
<protein>
    <submittedName>
        <fullName evidence="2">Uncharacterized protein</fullName>
    </submittedName>
</protein>
<organism evidence="2">
    <name type="scientific">Graphocephala atropunctata</name>
    <dbReference type="NCBI Taxonomy" id="36148"/>
    <lineage>
        <taxon>Eukaryota</taxon>
        <taxon>Metazoa</taxon>
        <taxon>Ecdysozoa</taxon>
        <taxon>Arthropoda</taxon>
        <taxon>Hexapoda</taxon>
        <taxon>Insecta</taxon>
        <taxon>Pterygota</taxon>
        <taxon>Neoptera</taxon>
        <taxon>Paraneoptera</taxon>
        <taxon>Hemiptera</taxon>
        <taxon>Auchenorrhyncha</taxon>
        <taxon>Membracoidea</taxon>
        <taxon>Cicadellidae</taxon>
        <taxon>Cicadellinae</taxon>
        <taxon>Cicadellini</taxon>
        <taxon>Graphocephala</taxon>
    </lineage>
</organism>
<dbReference type="EMBL" id="GEBQ01009411">
    <property type="protein sequence ID" value="JAT30566.1"/>
    <property type="molecule type" value="Transcribed_RNA"/>
</dbReference>
<reference evidence="2" key="1">
    <citation type="submission" date="2015-11" db="EMBL/GenBank/DDBJ databases">
        <title>De novo transcriptome assembly of four potential Pierce s Disease insect vectors from Arizona vineyards.</title>
        <authorList>
            <person name="Tassone E.E."/>
        </authorList>
    </citation>
    <scope>NUCLEOTIDE SEQUENCE</scope>
</reference>
<accession>A0A1B6M3Q5</accession>
<sequence>MSQTNSTPPRIFKRQRQYTSPNCAEDSEMLADMESERVGNLTHGQLMAGLANLLDQKLSNLATKDDLLSLSITVSELVEENKLLKQEVSNLKAQEKVMFSKLIDLEGRSRRNNLIFKGLKWAGKSPDFKQVVKQFCNEMLGAGDRLWINRAHPLGRDGTSVIAHIPEDCDIEYIMTQTRKLKGTGYIVHRDYPREVREKRS</sequence>
<evidence type="ECO:0000256" key="1">
    <source>
        <dbReference type="SAM" id="MobiDB-lite"/>
    </source>
</evidence>
<name>A0A1B6M3Q5_9HEMI</name>
<gene>
    <name evidence="2" type="ORF">g.1264</name>
</gene>
<dbReference type="AlphaFoldDB" id="A0A1B6M3Q5"/>
<feature type="non-terminal residue" evidence="2">
    <location>
        <position position="201"/>
    </location>
</feature>
<evidence type="ECO:0000313" key="2">
    <source>
        <dbReference type="EMBL" id="JAT30566.1"/>
    </source>
</evidence>
<feature type="region of interest" description="Disordered" evidence="1">
    <location>
        <begin position="1"/>
        <end position="20"/>
    </location>
</feature>